<dbReference type="CDD" id="cd02440">
    <property type="entry name" value="AdoMet_MTases"/>
    <property type="match status" value="1"/>
</dbReference>
<comment type="function">
    <text evidence="4">S-adenosyl-L-methionine-dependent methyltransferase.</text>
</comment>
<protein>
    <recommendedName>
        <fullName evidence="4">tRNA N(3)-methylcytidine methyltransferase</fullName>
        <ecNumber evidence="4">2.1.1.-</ecNumber>
    </recommendedName>
</protein>
<dbReference type="EC" id="2.1.1.-" evidence="4"/>
<proteinExistence type="inferred from homology"/>
<dbReference type="GO" id="GO:0032259">
    <property type="term" value="P:methylation"/>
    <property type="evidence" value="ECO:0007669"/>
    <property type="project" value="UniProtKB-KW"/>
</dbReference>
<organism evidence="6 8">
    <name type="scientific">Wallemia ichthyophaga</name>
    <dbReference type="NCBI Taxonomy" id="245174"/>
    <lineage>
        <taxon>Eukaryota</taxon>
        <taxon>Fungi</taxon>
        <taxon>Dikarya</taxon>
        <taxon>Basidiomycota</taxon>
        <taxon>Wallemiomycotina</taxon>
        <taxon>Wallemiomycetes</taxon>
        <taxon>Wallemiales</taxon>
        <taxon>Wallemiaceae</taxon>
        <taxon>Wallemia</taxon>
    </lineage>
</organism>
<dbReference type="PANTHER" id="PTHR22809">
    <property type="entry name" value="METHYLTRANSFERASE-RELATED"/>
    <property type="match status" value="1"/>
</dbReference>
<evidence type="ECO:0000256" key="2">
    <source>
        <dbReference type="ARBA" id="ARBA00022603"/>
    </source>
</evidence>
<dbReference type="Proteomes" id="UP000310689">
    <property type="component" value="Unassembled WGS sequence"/>
</dbReference>
<comment type="similarity">
    <text evidence="1 4">Belongs to the methyltransferase superfamily. METL family.</text>
</comment>
<evidence type="ECO:0000313" key="8">
    <source>
        <dbReference type="Proteomes" id="UP000306954"/>
    </source>
</evidence>
<dbReference type="Proteomes" id="UP000306954">
    <property type="component" value="Unassembled WGS sequence"/>
</dbReference>
<keyword evidence="2 4" id="KW-0489">Methyltransferase</keyword>
<dbReference type="GO" id="GO:0052735">
    <property type="term" value="F:tRNA (cytidine-3-)-methyltransferase activity"/>
    <property type="evidence" value="ECO:0007669"/>
    <property type="project" value="TreeGrafter"/>
</dbReference>
<dbReference type="OMA" id="PDRMQSV"/>
<comment type="caution">
    <text evidence="6">The sequence shown here is derived from an EMBL/GenBank/DDBJ whole genome shotgun (WGS) entry which is preliminary data.</text>
</comment>
<dbReference type="SUPFAM" id="SSF53335">
    <property type="entry name" value="S-adenosyl-L-methionine-dependent methyltransferases"/>
    <property type="match status" value="1"/>
</dbReference>
<keyword evidence="3 4" id="KW-0808">Transferase</keyword>
<feature type="region of interest" description="Disordered" evidence="5">
    <location>
        <begin position="1"/>
        <end position="23"/>
    </location>
</feature>
<reference evidence="8 9" key="1">
    <citation type="submission" date="2019-03" db="EMBL/GenBank/DDBJ databases">
        <title>Sequencing 23 genomes of Wallemia ichthyophaga.</title>
        <authorList>
            <person name="Gostincar C."/>
        </authorList>
    </citation>
    <scope>NUCLEOTIDE SEQUENCE [LARGE SCALE GENOMIC DNA]</scope>
    <source>
        <strain evidence="7 9">EXF-6200</strain>
        <strain evidence="6 8">EXF-8621</strain>
    </source>
</reference>
<accession>A0A4T0G9L2</accession>
<evidence type="ECO:0000256" key="3">
    <source>
        <dbReference type="ARBA" id="ARBA00022679"/>
    </source>
</evidence>
<sequence length="307" mass="35793">MPLNKGLSFSRNLPNQPPKIKRDRILNDNSDAFKFNAWDNVPRPENEFDIVKPHIDFHQLHRADEEKVDKLNDNPSSYWNDFYKTHQSSFFKDRQWLGLEFPDLLNLVANQQPSTLLELGCGVGNSLFPILDSNQNSNLHLHGCDYSNEAIDIVKQHPTYLNPPNGSINASVWDLSNSSPSELPLPPNSANYILMIFVLSALHPDQFDTALNNIHTMLKPGGKVLFRDYGRYDLAQIRMKKQRLLQDHFYCRGDGTRVYFFELDELDQLFKKHGFDVQHSDTDRRLIINRKEEKKMYRVWQQATYTK</sequence>
<dbReference type="InterPro" id="IPR029063">
    <property type="entry name" value="SAM-dependent_MTases_sf"/>
</dbReference>
<dbReference type="PIRSF" id="PIRSF037755">
    <property type="entry name" value="Mettl2_prd"/>
    <property type="match status" value="1"/>
</dbReference>
<evidence type="ECO:0000256" key="4">
    <source>
        <dbReference type="PIRNR" id="PIRNR037755"/>
    </source>
</evidence>
<evidence type="ECO:0000313" key="7">
    <source>
        <dbReference type="EMBL" id="TIB38085.1"/>
    </source>
</evidence>
<dbReference type="PANTHER" id="PTHR22809:SF11">
    <property type="entry name" value="TRNA N(3)-METHYLCYTIDINE METHYLTRANSFERASE METTL2"/>
    <property type="match status" value="1"/>
</dbReference>
<dbReference type="Gene3D" id="3.40.50.150">
    <property type="entry name" value="Vaccinia Virus protein VP39"/>
    <property type="match status" value="1"/>
</dbReference>
<evidence type="ECO:0000313" key="9">
    <source>
        <dbReference type="Proteomes" id="UP000310689"/>
    </source>
</evidence>
<dbReference type="EMBL" id="SPOI01000075">
    <property type="protein sequence ID" value="TIB38085.1"/>
    <property type="molecule type" value="Genomic_DNA"/>
</dbReference>
<dbReference type="AlphaFoldDB" id="A0A4T0G9L2"/>
<name>A0A4T0G9L2_WALIC</name>
<dbReference type="InterPro" id="IPR026113">
    <property type="entry name" value="METTL2/6/8-like"/>
</dbReference>
<evidence type="ECO:0000256" key="1">
    <source>
        <dbReference type="ARBA" id="ARBA00009725"/>
    </source>
</evidence>
<evidence type="ECO:0000313" key="6">
    <source>
        <dbReference type="EMBL" id="TIB12043.1"/>
    </source>
</evidence>
<dbReference type="OrthoDB" id="417697at2759"/>
<dbReference type="EMBL" id="SPOF01000020">
    <property type="protein sequence ID" value="TIB12043.1"/>
    <property type="molecule type" value="Genomic_DNA"/>
</dbReference>
<dbReference type="Pfam" id="PF13489">
    <property type="entry name" value="Methyltransf_23"/>
    <property type="match status" value="1"/>
</dbReference>
<gene>
    <name evidence="7" type="ORF">E3P86_01852</name>
    <name evidence="6" type="ORF">E3P90_02150</name>
</gene>
<evidence type="ECO:0000256" key="5">
    <source>
        <dbReference type="SAM" id="MobiDB-lite"/>
    </source>
</evidence>